<dbReference type="PANTHER" id="PTHR22911:SF137">
    <property type="entry name" value="SOLUTE CARRIER FAMILY 35 MEMBER G2-RELATED"/>
    <property type="match status" value="1"/>
</dbReference>
<feature type="domain" description="EamA" evidence="2">
    <location>
        <begin position="156"/>
        <end position="290"/>
    </location>
</feature>
<feature type="transmembrane region" description="Helical" evidence="1">
    <location>
        <begin position="250"/>
        <end position="269"/>
    </location>
</feature>
<accession>A0A9D2ILZ2</accession>
<organism evidence="3 4">
    <name type="scientific">Candidatus Tidjanibacter faecipullorum</name>
    <dbReference type="NCBI Taxonomy" id="2838766"/>
    <lineage>
        <taxon>Bacteria</taxon>
        <taxon>Pseudomonadati</taxon>
        <taxon>Bacteroidota</taxon>
        <taxon>Bacteroidia</taxon>
        <taxon>Bacteroidales</taxon>
        <taxon>Rikenellaceae</taxon>
        <taxon>Tidjanibacter</taxon>
    </lineage>
</organism>
<evidence type="ECO:0000256" key="1">
    <source>
        <dbReference type="SAM" id="Phobius"/>
    </source>
</evidence>
<proteinExistence type="predicted"/>
<sequence length="313" mass="32646">MTPHGSQYFKGILYAILSSSTFGFAPLFTLLLIGRGLSSFEVLAYRWGVAALALGLAALLSGRHLRIGLRDGGIICLLGIFRALTSLCLVIAYQYIATGVASSIHFLYPLATAIGMALFFHERLSWKTLVAILASLAGAVLLSANDFSSGGSDAMTGIVTACLSVLFYSSYMIGVRKTRAAQLDSTVLTFYVTLFGAVLFVCCGACTTGIRWVTDGPTWLCILGLALPATAISNITLVQAIKHIGPTLSALFGAMEPLTAMLIGVLAFGEHFTTLTAAGMALVIAAVSSVVLNGASPAPKPAARPDTDEGGQP</sequence>
<dbReference type="SUPFAM" id="SSF103481">
    <property type="entry name" value="Multidrug resistance efflux transporter EmrE"/>
    <property type="match status" value="2"/>
</dbReference>
<dbReference type="Gene3D" id="1.10.3730.20">
    <property type="match status" value="2"/>
</dbReference>
<dbReference type="GO" id="GO:0016020">
    <property type="term" value="C:membrane"/>
    <property type="evidence" value="ECO:0007669"/>
    <property type="project" value="InterPro"/>
</dbReference>
<feature type="domain" description="EamA" evidence="2">
    <location>
        <begin position="10"/>
        <end position="143"/>
    </location>
</feature>
<feature type="transmembrane region" description="Helical" evidence="1">
    <location>
        <begin position="12"/>
        <end position="33"/>
    </location>
</feature>
<dbReference type="InterPro" id="IPR037185">
    <property type="entry name" value="EmrE-like"/>
</dbReference>
<dbReference type="Proteomes" id="UP000824014">
    <property type="component" value="Unassembled WGS sequence"/>
</dbReference>
<feature type="transmembrane region" description="Helical" evidence="1">
    <location>
        <begin position="128"/>
        <end position="148"/>
    </location>
</feature>
<feature type="transmembrane region" description="Helical" evidence="1">
    <location>
        <begin position="216"/>
        <end position="238"/>
    </location>
</feature>
<evidence type="ECO:0000313" key="3">
    <source>
        <dbReference type="EMBL" id="HIZ15285.1"/>
    </source>
</evidence>
<keyword evidence="1" id="KW-0472">Membrane</keyword>
<feature type="transmembrane region" description="Helical" evidence="1">
    <location>
        <begin position="154"/>
        <end position="175"/>
    </location>
</feature>
<protein>
    <submittedName>
        <fullName evidence="3">DMT family transporter</fullName>
    </submittedName>
</protein>
<reference evidence="3" key="2">
    <citation type="submission" date="2021-04" db="EMBL/GenBank/DDBJ databases">
        <authorList>
            <person name="Gilroy R."/>
        </authorList>
    </citation>
    <scope>NUCLEOTIDE SEQUENCE</scope>
    <source>
        <strain evidence="3">ChiHjej11B10-19426</strain>
    </source>
</reference>
<gene>
    <name evidence="3" type="ORF">H9816_05185</name>
</gene>
<dbReference type="AlphaFoldDB" id="A0A9D2ILZ2"/>
<dbReference type="InterPro" id="IPR000620">
    <property type="entry name" value="EamA_dom"/>
</dbReference>
<evidence type="ECO:0000259" key="2">
    <source>
        <dbReference type="Pfam" id="PF00892"/>
    </source>
</evidence>
<evidence type="ECO:0000313" key="4">
    <source>
        <dbReference type="Proteomes" id="UP000824014"/>
    </source>
</evidence>
<feature type="transmembrane region" description="Helical" evidence="1">
    <location>
        <begin position="275"/>
        <end position="295"/>
    </location>
</feature>
<feature type="transmembrane region" description="Helical" evidence="1">
    <location>
        <begin position="45"/>
        <end position="62"/>
    </location>
</feature>
<keyword evidence="1" id="KW-1133">Transmembrane helix</keyword>
<comment type="caution">
    <text evidence="3">The sequence shown here is derived from an EMBL/GenBank/DDBJ whole genome shotgun (WGS) entry which is preliminary data.</text>
</comment>
<dbReference type="EMBL" id="DXCC01000017">
    <property type="protein sequence ID" value="HIZ15285.1"/>
    <property type="molecule type" value="Genomic_DNA"/>
</dbReference>
<dbReference type="PANTHER" id="PTHR22911">
    <property type="entry name" value="ACYL-MALONYL CONDENSING ENZYME-RELATED"/>
    <property type="match status" value="1"/>
</dbReference>
<feature type="transmembrane region" description="Helical" evidence="1">
    <location>
        <begin position="74"/>
        <end position="96"/>
    </location>
</feature>
<dbReference type="Pfam" id="PF00892">
    <property type="entry name" value="EamA"/>
    <property type="match status" value="2"/>
</dbReference>
<reference evidence="3" key="1">
    <citation type="journal article" date="2021" name="PeerJ">
        <title>Extensive microbial diversity within the chicken gut microbiome revealed by metagenomics and culture.</title>
        <authorList>
            <person name="Gilroy R."/>
            <person name="Ravi A."/>
            <person name="Getino M."/>
            <person name="Pursley I."/>
            <person name="Horton D.L."/>
            <person name="Alikhan N.F."/>
            <person name="Baker D."/>
            <person name="Gharbi K."/>
            <person name="Hall N."/>
            <person name="Watson M."/>
            <person name="Adriaenssens E.M."/>
            <person name="Foster-Nyarko E."/>
            <person name="Jarju S."/>
            <person name="Secka A."/>
            <person name="Antonio M."/>
            <person name="Oren A."/>
            <person name="Chaudhuri R.R."/>
            <person name="La Ragione R."/>
            <person name="Hildebrand F."/>
            <person name="Pallen M.J."/>
        </authorList>
    </citation>
    <scope>NUCLEOTIDE SEQUENCE</scope>
    <source>
        <strain evidence="3">ChiHjej11B10-19426</strain>
    </source>
</reference>
<keyword evidence="1" id="KW-0812">Transmembrane</keyword>
<name>A0A9D2ILZ2_9BACT</name>
<feature type="transmembrane region" description="Helical" evidence="1">
    <location>
        <begin position="187"/>
        <end position="210"/>
    </location>
</feature>
<feature type="transmembrane region" description="Helical" evidence="1">
    <location>
        <begin position="102"/>
        <end position="121"/>
    </location>
</feature>